<dbReference type="PANTHER" id="PTHR46876">
    <property type="entry name" value="LOW-DENSITY LIPOPROTEIN RECEPTOR-RELATED PROTEIN 11"/>
    <property type="match status" value="1"/>
</dbReference>
<reference evidence="10" key="1">
    <citation type="submission" date="2025-08" db="UniProtKB">
        <authorList>
            <consortium name="Ensembl"/>
        </authorList>
    </citation>
    <scope>IDENTIFICATION</scope>
</reference>
<reference evidence="10" key="2">
    <citation type="submission" date="2025-09" db="UniProtKB">
        <authorList>
            <consortium name="Ensembl"/>
        </authorList>
    </citation>
    <scope>IDENTIFICATION</scope>
</reference>
<feature type="region of interest" description="Disordered" evidence="7">
    <location>
        <begin position="364"/>
        <end position="383"/>
    </location>
</feature>
<dbReference type="AlphaFoldDB" id="A0A8C4UWK5"/>
<feature type="compositionally biased region" description="Polar residues" evidence="7">
    <location>
        <begin position="256"/>
        <end position="268"/>
    </location>
</feature>
<sequence>MAPPGRQPEPRSRRAASHGPASRTCRGPGHPPPRRPAQPARPRRCRPAARGSPRNTSPPRQQRRRRGCRRCGELAATPGCWRSRVPGPPVPGIVTARRGHPPPRANMPAGSSRWLVRLLALTCLVADPSLSQECSTEKMENTIIDINLSLPEGVRSAEPVRAPDPAACVRACCSGAPLAGDKKCNLMIFDARRTSAHPNCYLFYCPSAEACPMKPAAGLVSYKITRDTHAPEDTSFKSEDISSNEYSSSDAGAVISRSQTSPQNRSAALQQSAFHQASELLNHVVKHLDNIAFHTVFPESQRAEHPESLDPTPSQKAANVLPNISSAVQLGNPSALFPTIQSSAPEPTSTTLVPVPTSTMRLESHTTSLHPGGAKPTTVTTTTATFPPTVATRAKPGILATSMAVTHFPLSSPTTSASTSTIKWVTMNSRSATAPPGLRTSASPPEPTVVSSNHTSHITLLSFSGFTLSTSNSPTSSQNDSQGYDPLDAESYLPESALRGKGVIQLGEKSSLVAALLFGVIFLLLVIALTGKKIHESLQKRHYTRLDYLINGIYSDI</sequence>
<dbReference type="Ensembl" id="ENSFTIT00000018269.1">
    <property type="protein sequence ID" value="ENSFTIP00000017534.1"/>
    <property type="gene ID" value="ENSFTIG00000011613.1"/>
</dbReference>
<evidence type="ECO:0000313" key="11">
    <source>
        <dbReference type="Proteomes" id="UP000694562"/>
    </source>
</evidence>
<evidence type="ECO:0000256" key="8">
    <source>
        <dbReference type="SAM" id="Phobius"/>
    </source>
</evidence>
<dbReference type="InterPro" id="IPR011106">
    <property type="entry name" value="MANSC_N"/>
</dbReference>
<evidence type="ECO:0000259" key="9">
    <source>
        <dbReference type="PROSITE" id="PS50986"/>
    </source>
</evidence>
<keyword evidence="2 8" id="KW-0812">Transmembrane</keyword>
<evidence type="ECO:0000256" key="1">
    <source>
        <dbReference type="ARBA" id="ARBA00004479"/>
    </source>
</evidence>
<feature type="region of interest" description="Disordered" evidence="7">
    <location>
        <begin position="1"/>
        <end position="69"/>
    </location>
</feature>
<feature type="region of interest" description="Disordered" evidence="7">
    <location>
        <begin position="230"/>
        <end position="268"/>
    </location>
</feature>
<organism evidence="10 11">
    <name type="scientific">Falco tinnunculus</name>
    <name type="common">Common kestrel</name>
    <dbReference type="NCBI Taxonomy" id="100819"/>
    <lineage>
        <taxon>Eukaryota</taxon>
        <taxon>Metazoa</taxon>
        <taxon>Chordata</taxon>
        <taxon>Craniata</taxon>
        <taxon>Vertebrata</taxon>
        <taxon>Euteleostomi</taxon>
        <taxon>Archelosauria</taxon>
        <taxon>Archosauria</taxon>
        <taxon>Dinosauria</taxon>
        <taxon>Saurischia</taxon>
        <taxon>Theropoda</taxon>
        <taxon>Coelurosauria</taxon>
        <taxon>Aves</taxon>
        <taxon>Neognathae</taxon>
        <taxon>Neoaves</taxon>
        <taxon>Telluraves</taxon>
        <taxon>Australaves</taxon>
        <taxon>Falconiformes</taxon>
        <taxon>Falconidae</taxon>
        <taxon>Falco</taxon>
    </lineage>
</organism>
<feature type="domain" description="MANSC" evidence="9">
    <location>
        <begin position="138"/>
        <end position="222"/>
    </location>
</feature>
<evidence type="ECO:0000256" key="6">
    <source>
        <dbReference type="ARBA" id="ARBA00023180"/>
    </source>
</evidence>
<evidence type="ECO:0000256" key="4">
    <source>
        <dbReference type="ARBA" id="ARBA00022989"/>
    </source>
</evidence>
<comment type="subcellular location">
    <subcellularLocation>
        <location evidence="1">Membrane</location>
        <topology evidence="1">Single-pass type I membrane protein</topology>
    </subcellularLocation>
</comment>
<feature type="region of interest" description="Disordered" evidence="7">
    <location>
        <begin position="431"/>
        <end position="451"/>
    </location>
</feature>
<evidence type="ECO:0000256" key="7">
    <source>
        <dbReference type="SAM" id="MobiDB-lite"/>
    </source>
</evidence>
<dbReference type="OrthoDB" id="10071013at2759"/>
<evidence type="ECO:0000256" key="2">
    <source>
        <dbReference type="ARBA" id="ARBA00022692"/>
    </source>
</evidence>
<dbReference type="InterPro" id="IPR013980">
    <property type="entry name" value="MANSC_dom"/>
</dbReference>
<keyword evidence="11" id="KW-1185">Reference proteome</keyword>
<keyword evidence="3" id="KW-0732">Signal</keyword>
<feature type="compositionally biased region" description="Low complexity" evidence="7">
    <location>
        <begin position="241"/>
        <end position="250"/>
    </location>
</feature>
<name>A0A8C4UWK5_FALTI</name>
<evidence type="ECO:0000256" key="3">
    <source>
        <dbReference type="ARBA" id="ARBA00022729"/>
    </source>
</evidence>
<protein>
    <recommendedName>
        <fullName evidence="9">MANSC domain-containing protein</fullName>
    </recommendedName>
</protein>
<dbReference type="PROSITE" id="PS50986">
    <property type="entry name" value="MANSC"/>
    <property type="match status" value="1"/>
</dbReference>
<dbReference type="Proteomes" id="UP000694562">
    <property type="component" value="Unplaced"/>
</dbReference>
<evidence type="ECO:0000256" key="5">
    <source>
        <dbReference type="ARBA" id="ARBA00023136"/>
    </source>
</evidence>
<keyword evidence="6" id="KW-0325">Glycoprotein</keyword>
<evidence type="ECO:0000313" key="10">
    <source>
        <dbReference type="Ensembl" id="ENSFTIP00000017534.1"/>
    </source>
</evidence>
<feature type="transmembrane region" description="Helical" evidence="8">
    <location>
        <begin position="512"/>
        <end position="531"/>
    </location>
</feature>
<proteinExistence type="predicted"/>
<accession>A0A8C4UWK5</accession>
<dbReference type="OMA" id="SQNCPTK"/>
<feature type="compositionally biased region" description="Basic and acidic residues" evidence="7">
    <location>
        <begin position="230"/>
        <end position="240"/>
    </location>
</feature>
<dbReference type="GO" id="GO:0016020">
    <property type="term" value="C:membrane"/>
    <property type="evidence" value="ECO:0007669"/>
    <property type="project" value="UniProtKB-SubCell"/>
</dbReference>
<keyword evidence="4 8" id="KW-1133">Transmembrane helix</keyword>
<dbReference type="SMART" id="SM00765">
    <property type="entry name" value="MANEC"/>
    <property type="match status" value="1"/>
</dbReference>
<dbReference type="Pfam" id="PF07502">
    <property type="entry name" value="MANEC"/>
    <property type="match status" value="1"/>
</dbReference>
<dbReference type="PANTHER" id="PTHR46876:SF3">
    <property type="entry name" value="MANSC DOMAIN CONTAINING 1"/>
    <property type="match status" value="1"/>
</dbReference>
<keyword evidence="5 8" id="KW-0472">Membrane</keyword>